<reference evidence="2" key="1">
    <citation type="submission" date="2015-03" db="EMBL/GenBank/DDBJ databases">
        <title>Draft genome sequence of a novel methanotroph (Sn10-6) isolated from flooded ricefield rhizosphere in India.</title>
        <authorList>
            <person name="Pandit P.S."/>
            <person name="Pore S.D."/>
            <person name="Arora P."/>
            <person name="Kapse N.G."/>
            <person name="Dhakephalkar P.K."/>
            <person name="Rahalkar M.C."/>
        </authorList>
    </citation>
    <scope>NUCLEOTIDE SEQUENCE [LARGE SCALE GENOMIC DNA]</scope>
    <source>
        <strain evidence="2">Sn10-6</strain>
    </source>
</reference>
<reference evidence="1 2" key="2">
    <citation type="journal article" date="2016" name="Microb. Ecol.">
        <title>Genome Characteristics of a Novel Type I Methanotroph (Sn10-6) Isolated from a Flooded Indian Rice Field.</title>
        <authorList>
            <person name="Rahalkar M.C."/>
            <person name="Pandit P.S."/>
            <person name="Dhakephalkar P.K."/>
            <person name="Pore S."/>
            <person name="Arora P."/>
            <person name="Kapse N."/>
        </authorList>
    </citation>
    <scope>NUCLEOTIDE SEQUENCE [LARGE SCALE GENOMIC DNA]</scope>
    <source>
        <strain evidence="1 2">Sn10-6</strain>
    </source>
</reference>
<organism evidence="1 2">
    <name type="scientific">Methylocucumis oryzae</name>
    <dbReference type="NCBI Taxonomy" id="1632867"/>
    <lineage>
        <taxon>Bacteria</taxon>
        <taxon>Pseudomonadati</taxon>
        <taxon>Pseudomonadota</taxon>
        <taxon>Gammaproteobacteria</taxon>
        <taxon>Methylococcales</taxon>
        <taxon>Methylococcaceae</taxon>
        <taxon>Methylocucumis</taxon>
    </lineage>
</organism>
<dbReference type="RefSeq" id="WP_045780312.1">
    <property type="nucleotide sequence ID" value="NZ_LAJX01000227.1"/>
</dbReference>
<evidence type="ECO:0000313" key="2">
    <source>
        <dbReference type="Proteomes" id="UP000033684"/>
    </source>
</evidence>
<dbReference type="EMBL" id="LAJX01000227">
    <property type="protein sequence ID" value="KJV05439.1"/>
    <property type="molecule type" value="Genomic_DNA"/>
</dbReference>
<dbReference type="Proteomes" id="UP000033684">
    <property type="component" value="Unassembled WGS sequence"/>
</dbReference>
<evidence type="ECO:0000313" key="1">
    <source>
        <dbReference type="EMBL" id="KJV05439.1"/>
    </source>
</evidence>
<accession>A0A0F3IIU7</accession>
<dbReference type="AlphaFoldDB" id="A0A0F3IIU7"/>
<comment type="caution">
    <text evidence="1">The sequence shown here is derived from an EMBL/GenBank/DDBJ whole genome shotgun (WGS) entry which is preliminary data.</text>
</comment>
<proteinExistence type="predicted"/>
<sequence length="630" mass="70286">MTTNQAAYADQPAALTWKILEAAKEGTALAGYTQGGDSRLLVQLSPWDLKQRTPLLVVFRSCGGDPIAVDKPMLNFEAYMAGKDTSPIYDPDWKAPEPRWRLCPETDAVLVYPNATAPQQVLLNVDFLRLANEGMSPRIDMAVYNLSSEELKIWPTAEELARNHRNQPPDAIVPLTLHYRLTRNKWVMGSYASIFGAPSRDLFKGGKSTGDYEKLAKTLPVNLESFRRKIYIPDNTDYDRLESIKQALEISKARGTAGEGEQICYPENTTKSIATAPIAPRQPLILFQDVFSTRWSADHSLHSGFGFRVEVYRAGSSTMLGSAWVEANGLWSVNIPDTAGFVTSQQINVYYRSYNSYYAPQNQAGNKYWWYDPTWTVTSTSFNVGHRTADTDGGTYNGVGELVDSAMTMWSRLYWDAGINPVPSSAIRFFFPNTWNNCGGDSPWSCASGNDIWLIASHGVQGDVVNHEMAHVLNNKFWENKRPAGSGGSHSLNTCYPTRLGMALREGFANYIAAWVGYPARNIAEGGFNSGRWALGWDAEQRNTPPDCTNGWENEVWVARTFWDLHDTRSDGDDILWFNSPGAVIALYLGNGIANDGDARDMRYYEDIYRDAASAGHAGFITDIFEQNHH</sequence>
<name>A0A0F3IIU7_9GAMM</name>
<dbReference type="OrthoDB" id="7051835at2"/>
<keyword evidence="2" id="KW-1185">Reference proteome</keyword>
<gene>
    <name evidence="1" type="ORF">VZ94_18225</name>
</gene>
<protein>
    <submittedName>
        <fullName evidence="1">Uncharacterized protein</fullName>
    </submittedName>
</protein>